<feature type="compositionally biased region" description="Low complexity" evidence="1">
    <location>
        <begin position="1358"/>
        <end position="1367"/>
    </location>
</feature>
<feature type="compositionally biased region" description="Polar residues" evidence="1">
    <location>
        <begin position="1310"/>
        <end position="1345"/>
    </location>
</feature>
<protein>
    <submittedName>
        <fullName evidence="4">Uncharacterized protein</fullName>
    </submittedName>
</protein>
<dbReference type="Pfam" id="PF25794">
    <property type="entry name" value="SACS"/>
    <property type="match status" value="1"/>
</dbReference>
<dbReference type="InterPro" id="IPR036890">
    <property type="entry name" value="HATPase_C_sf"/>
</dbReference>
<dbReference type="PANTHER" id="PTHR46919">
    <property type="entry name" value="ZINC FINGER, C3HC4 TYPE (RING FINGER) FAMILY PROTEIN"/>
    <property type="match status" value="1"/>
</dbReference>
<feature type="region of interest" description="Disordered" evidence="1">
    <location>
        <begin position="1424"/>
        <end position="1443"/>
    </location>
</feature>
<dbReference type="InterPro" id="IPR024975">
    <property type="entry name" value="NOV_C"/>
</dbReference>
<dbReference type="RefSeq" id="WP_222102072.1">
    <property type="nucleotide sequence ID" value="NZ_FLQY01000041.1"/>
</dbReference>
<evidence type="ECO:0000259" key="2">
    <source>
        <dbReference type="Pfam" id="PF13020"/>
    </source>
</evidence>
<dbReference type="Gene3D" id="3.30.565.10">
    <property type="entry name" value="Histidine kinase-like ATPase, C-terminal domain"/>
    <property type="match status" value="1"/>
</dbReference>
<evidence type="ECO:0000256" key="1">
    <source>
        <dbReference type="SAM" id="MobiDB-lite"/>
    </source>
</evidence>
<evidence type="ECO:0000313" key="4">
    <source>
        <dbReference type="EMBL" id="SBT04771.1"/>
    </source>
</evidence>
<evidence type="ECO:0000313" key="5">
    <source>
        <dbReference type="Proteomes" id="UP000199600"/>
    </source>
</evidence>
<gene>
    <name evidence="4" type="ORF">PROAA_1350017</name>
</gene>
<sequence length="1593" mass="177201">MSNHNDAQTIVDYDSDLIGTIKSHLEALQGYDVMALELIQNADDAEADEVVFDITKDGLRVWNSGTFSYCGNLSDRICQLQQTEKYACDFHRIKKVASGGKLKKSENIGRFGIGFVSTYQIADHPEIQSSGIKLVLLPETENAAVQSVPEADGTTFFLPWATDPNTDARQALGVSHVSPAHIDQLTDDIQSVLRKSLLFLRHVRKAEVRRDGKLLLGCDLDRGDDSSLVVSFRPTEVVEHWRILRADAKAAAEKLYPSHPRLEALNRGTSISIGLRLDPEPLTEGYLYAFLPTEQSTGLPLHINADFFPESDRKAIVFAGHQHQQAWNEMLIDAAAAELARDPEALLQMLGHAQLWQIIGRAYDLSKSQHHPSCFARFWERIKATGSQSRIALAQDGTTQPPSGVLLPRSQLNEFQVKALGEMGGRVVIEDLRPYQNALNQLGAPILTLERLINLMATAFASHEAGVSEIPDQKVEGFYRPLWSIVNDLLPESSTQPSSLNPSVHKLLGIPFVVTEDSFLVTISQSYIAQHPLRADQVASLLPRLAILSRHLLGFPKIARLVTSLGLANVVSHLESEIESSESAEDVIGSEKAHLRDLYSIFADLDRQSSVDRSVYKTLRSLPVWLSSKGLVKADQALLPGNFNDPTGQADLLDPSALTDSAREFVSSKLGVQSQTIEAFVQTVLPRFFDEDGPIDASKYQRLVTELAEHPSLINDDNIRRLLASLPLIPTQDGNWSKPGNTYRRTDELVKVLGDATHLWVDPTRIPNARSVFSFLDELGIRRSPIARHLVDRILYIAEKFLPTEDTRRASGEAFYVLCDNFEAWKDKSVFQDAIEDLKEADCFPGDGDEESWYSASNLYAPYRSEAFRSQVYILDYTSNRLKKEFLVELGVETEPETDLVIKHLLYCSERNIDPHIFTYQILNERAKDSDPDIQRLKNTRCIYVESQKSFVRPNQLYWTAQQLGRFAFSIPANLEGFKPLFSAIGVKNAPDTKDYVDLLLDVVGEYFEQGKPIAGADRGVYEACLNGIATADSEEELGDEELTRLQQSPAILNLLGQATHPDELLLQDSEWHAAFFNGELNRALCKPAPELWPLLERVGVRRLSECAEVALEFVDGEKRTETSFADKLLERSEVLARLLHNKPTSAKRRITKALNELSAFSYDVVRIQATVNLGDTAVNAPPSSTQAFFDIDQGHLILARPVGDRSWSPVLKAMFHQLMPEESGAEITNLVVMTRQFMTKSVEEAHRELTDDGVPHLEADLGISDEDLTSPSLDDIGGSGESDYDPEAVSPSDAPEPAKPAGTQEEPRTATNKPNGSPPRSNSPDAPVQKPSQPEPGTSKNTDSGAGEKHPHGGGHRSSSPTSGGSKKSRPKHKEQWDRRLLSYVRKKSESKTDLDSEDNPSEHNLAVEVVSREAVCAYEKARGREPDPMPQTHPGYDIISRNPITGEDRIIEVKGVNGEWNQTGVGLSRLQFSNAQDYGDRYWLYVVEFVSDPQHTRVHPIRSPATQVTSFMFDGNWRDAVANERADPALAFIAGARVKHQHFGFGRIESMELRGSTRVMSIEFENLGRRTVTLNLQTMQVVEEENGDDDS</sequence>
<feature type="region of interest" description="Disordered" evidence="1">
    <location>
        <begin position="1262"/>
        <end position="1407"/>
    </location>
</feature>
<dbReference type="EMBL" id="FLQY01000041">
    <property type="protein sequence ID" value="SBT04771.1"/>
    <property type="molecule type" value="Genomic_DNA"/>
</dbReference>
<keyword evidence="5" id="KW-1185">Reference proteome</keyword>
<evidence type="ECO:0000259" key="3">
    <source>
        <dbReference type="Pfam" id="PF25794"/>
    </source>
</evidence>
<proteinExistence type="predicted"/>
<dbReference type="SUPFAM" id="SSF55874">
    <property type="entry name" value="ATPase domain of HSP90 chaperone/DNA topoisomerase II/histidine kinase"/>
    <property type="match status" value="1"/>
</dbReference>
<feature type="compositionally biased region" description="Basic and acidic residues" evidence="1">
    <location>
        <begin position="1375"/>
        <end position="1396"/>
    </location>
</feature>
<feature type="domain" description="Protein NO VEIN C-terminal" evidence="2">
    <location>
        <begin position="1410"/>
        <end position="1496"/>
    </location>
</feature>
<dbReference type="PANTHER" id="PTHR46919:SF2">
    <property type="entry name" value="SACSIN"/>
    <property type="match status" value="1"/>
</dbReference>
<name>A0A1A8XJ99_9RHOO</name>
<feature type="domain" description="Sacsin/Nov" evidence="3">
    <location>
        <begin position="16"/>
        <end position="139"/>
    </location>
</feature>
<dbReference type="Pfam" id="PF13020">
    <property type="entry name" value="NOV_C"/>
    <property type="match status" value="1"/>
</dbReference>
<dbReference type="Proteomes" id="UP000199600">
    <property type="component" value="Unassembled WGS sequence"/>
</dbReference>
<accession>A0A1A8XJ99</accession>
<organism evidence="4 5">
    <name type="scientific">Candidatus Propionivibrio aalborgensis</name>
    <dbReference type="NCBI Taxonomy" id="1860101"/>
    <lineage>
        <taxon>Bacteria</taxon>
        <taxon>Pseudomonadati</taxon>
        <taxon>Pseudomonadota</taxon>
        <taxon>Betaproteobacteria</taxon>
        <taxon>Rhodocyclales</taxon>
        <taxon>Rhodocyclaceae</taxon>
        <taxon>Propionivibrio</taxon>
    </lineage>
</organism>
<dbReference type="InterPro" id="IPR058210">
    <property type="entry name" value="SACS/Nov_dom"/>
</dbReference>
<reference evidence="4 5" key="1">
    <citation type="submission" date="2016-06" db="EMBL/GenBank/DDBJ databases">
        <authorList>
            <person name="Kjaerup R.B."/>
            <person name="Dalgaard T.S."/>
            <person name="Juul-Madsen H.R."/>
        </authorList>
    </citation>
    <scope>NUCLEOTIDE SEQUENCE [LARGE SCALE GENOMIC DNA]</scope>
    <source>
        <strain evidence="4">2</strain>
    </source>
</reference>